<evidence type="ECO:0008006" key="6">
    <source>
        <dbReference type="Google" id="ProtNLM"/>
    </source>
</evidence>
<accession>A0A3F3RMU0</accession>
<dbReference type="VEuPathDB" id="FungiDB:ASPNIDRAFT2_1166046"/>
<keyword evidence="2" id="KW-0804">Transcription</keyword>
<dbReference type="PANTHER" id="PTHR47657">
    <property type="entry name" value="STEROL REGULATORY ELEMENT-BINDING PROTEIN ECM22"/>
    <property type="match status" value="1"/>
</dbReference>
<evidence type="ECO:0000256" key="3">
    <source>
        <dbReference type="ARBA" id="ARBA00023242"/>
    </source>
</evidence>
<evidence type="ECO:0000256" key="1">
    <source>
        <dbReference type="ARBA" id="ARBA00023015"/>
    </source>
</evidence>
<dbReference type="Proteomes" id="UP001144191">
    <property type="component" value="Unassembled WGS sequence"/>
</dbReference>
<dbReference type="VEuPathDB" id="FungiDB:An12g06860"/>
<dbReference type="OrthoDB" id="4421621at2759"/>
<dbReference type="PANTHER" id="PTHR47657:SF12">
    <property type="entry name" value="ZN(II)2CYS6 TRANSCRIPTION FACTOR (EUROFUNG)"/>
    <property type="match status" value="1"/>
</dbReference>
<dbReference type="Pfam" id="PF11951">
    <property type="entry name" value="Fungal_trans_2"/>
    <property type="match status" value="1"/>
</dbReference>
<evidence type="ECO:0000256" key="2">
    <source>
        <dbReference type="ARBA" id="ARBA00023163"/>
    </source>
</evidence>
<dbReference type="InterPro" id="IPR021858">
    <property type="entry name" value="Fun_TF"/>
</dbReference>
<dbReference type="InterPro" id="IPR001138">
    <property type="entry name" value="Zn2Cys6_DnaBD"/>
</dbReference>
<sequence>MPNSGCHLDKSPMNCESCKRRHEKCDKFLPQWYAFPRSPVHGAESVDQCSRSCIKRSVSCNYTNTAEIEEGPKSSRPIRPKPNYLPLNKLIDLITKLYESLEQRGMRNYAIWAQKLPLFYSMAGSDNLVMNSLLTLSASLLATIEQKVEVKQTVSYFRQSAVEQLRIASSKLSRENYDKVLAATILLLWADSERSSWIVLWNGLKSVFYSMPQEWRHESELAKFLETEQYLRTLGSSSIVSCQFNSKYLSSLTDTITVLQHIQRQVEHIEKHYNLVNKLVTFLGKFLDDIGSLSPDQVFQRMHNLRQWLFWLPPGMLRDGIGDTLGLAVLAQFFAVGLDLHCLFPGLGCHDLGPLAAGPIKEIDRTVRARNMAKPHDPDVQLAMYLMDMPQSIATKYQDRLIADESAVGL</sequence>
<comment type="caution">
    <text evidence="4">The sequence shown here is derived from an EMBL/GenBank/DDBJ whole genome shotgun (WGS) entry which is preliminary data.</text>
</comment>
<keyword evidence="3" id="KW-0539">Nucleus</keyword>
<dbReference type="GO" id="GO:0008270">
    <property type="term" value="F:zinc ion binding"/>
    <property type="evidence" value="ECO:0007669"/>
    <property type="project" value="InterPro"/>
</dbReference>
<dbReference type="GO" id="GO:0000981">
    <property type="term" value="F:DNA-binding transcription factor activity, RNA polymerase II-specific"/>
    <property type="evidence" value="ECO:0007669"/>
    <property type="project" value="InterPro"/>
</dbReference>
<dbReference type="EMBL" id="BRPB01000475">
    <property type="protein sequence ID" value="GLA56301.1"/>
    <property type="molecule type" value="Genomic_DNA"/>
</dbReference>
<organism evidence="4 5">
    <name type="scientific">Aspergillus niger</name>
    <dbReference type="NCBI Taxonomy" id="5061"/>
    <lineage>
        <taxon>Eukaryota</taxon>
        <taxon>Fungi</taxon>
        <taxon>Dikarya</taxon>
        <taxon>Ascomycota</taxon>
        <taxon>Pezizomycotina</taxon>
        <taxon>Eurotiomycetes</taxon>
        <taxon>Eurotiomycetidae</taxon>
        <taxon>Eurotiales</taxon>
        <taxon>Aspergillaceae</taxon>
        <taxon>Aspergillus</taxon>
        <taxon>Aspergillus subgen. Circumdati</taxon>
    </lineage>
</organism>
<keyword evidence="1" id="KW-0805">Transcription regulation</keyword>
<evidence type="ECO:0000313" key="5">
    <source>
        <dbReference type="Proteomes" id="UP001144191"/>
    </source>
</evidence>
<proteinExistence type="predicted"/>
<gene>
    <name evidence="4" type="ORF">AnigIFM63604_007632</name>
</gene>
<dbReference type="InterPro" id="IPR052400">
    <property type="entry name" value="Zn2-C6_fungal_TF"/>
</dbReference>
<reference evidence="4" key="1">
    <citation type="submission" date="2022-07" db="EMBL/GenBank/DDBJ databases">
        <title>Taxonomy of Aspergillus series Nigri: significant species reduction supported by multi-species coalescent approaches.</title>
        <authorList>
            <person name="Bian C."/>
            <person name="Kusuya Y."/>
            <person name="Sklenar F."/>
            <person name="D'hooge E."/>
            <person name="Yaguchi T."/>
            <person name="Takahashi H."/>
            <person name="Hubka V."/>
        </authorList>
    </citation>
    <scope>NUCLEOTIDE SEQUENCE</scope>
    <source>
        <strain evidence="4">IFM 63604</strain>
    </source>
</reference>
<dbReference type="VEuPathDB" id="FungiDB:ATCC64974_71190"/>
<name>A0A3F3RMU0_ASPNG</name>
<dbReference type="AlphaFoldDB" id="A0A3F3RMU0"/>
<protein>
    <recommendedName>
        <fullName evidence="6">Zn(2)-C6 fungal-type domain-containing protein</fullName>
    </recommendedName>
</protein>
<dbReference type="CDD" id="cd00067">
    <property type="entry name" value="GAL4"/>
    <property type="match status" value="1"/>
</dbReference>
<dbReference type="VEuPathDB" id="FungiDB:M747DRAFT_347227"/>
<evidence type="ECO:0000313" key="4">
    <source>
        <dbReference type="EMBL" id="GLA56301.1"/>
    </source>
</evidence>